<organism evidence="2 3">
    <name type="scientific">Cylicocyclus nassatus</name>
    <name type="common">Nematode worm</name>
    <dbReference type="NCBI Taxonomy" id="53992"/>
    <lineage>
        <taxon>Eukaryota</taxon>
        <taxon>Metazoa</taxon>
        <taxon>Ecdysozoa</taxon>
        <taxon>Nematoda</taxon>
        <taxon>Chromadorea</taxon>
        <taxon>Rhabditida</taxon>
        <taxon>Rhabditina</taxon>
        <taxon>Rhabditomorpha</taxon>
        <taxon>Strongyloidea</taxon>
        <taxon>Strongylidae</taxon>
        <taxon>Cylicocyclus</taxon>
    </lineage>
</organism>
<gene>
    <name evidence="2" type="ORF">CYNAS_LOCUS6979</name>
</gene>
<feature type="signal peptide" evidence="1">
    <location>
        <begin position="1"/>
        <end position="16"/>
    </location>
</feature>
<proteinExistence type="predicted"/>
<comment type="caution">
    <text evidence="2">The sequence shown here is derived from an EMBL/GenBank/DDBJ whole genome shotgun (WGS) entry which is preliminary data.</text>
</comment>
<dbReference type="AlphaFoldDB" id="A0AA36M203"/>
<evidence type="ECO:0000256" key="1">
    <source>
        <dbReference type="SAM" id="SignalP"/>
    </source>
</evidence>
<evidence type="ECO:0000313" key="2">
    <source>
        <dbReference type="EMBL" id="CAJ0594996.1"/>
    </source>
</evidence>
<protein>
    <submittedName>
        <fullName evidence="2">Uncharacterized protein</fullName>
    </submittedName>
</protein>
<accession>A0AA36M203</accession>
<dbReference type="EMBL" id="CATQJL010000112">
    <property type="protein sequence ID" value="CAJ0594996.1"/>
    <property type="molecule type" value="Genomic_DNA"/>
</dbReference>
<keyword evidence="1" id="KW-0732">Signal</keyword>
<dbReference type="Proteomes" id="UP001176961">
    <property type="component" value="Unassembled WGS sequence"/>
</dbReference>
<sequence length="82" mass="9240">MKIILLLVALFCMAMATSVDVCVSKGRAGCMAFCKHGAAGSTKKIMKGFCVRRRKCENSGRKRRCRRSPVCYCRFPPYKIDK</sequence>
<evidence type="ECO:0000313" key="3">
    <source>
        <dbReference type="Proteomes" id="UP001176961"/>
    </source>
</evidence>
<name>A0AA36M203_CYLNA</name>
<feature type="chain" id="PRO_5041433517" evidence="1">
    <location>
        <begin position="17"/>
        <end position="82"/>
    </location>
</feature>
<reference evidence="2" key="1">
    <citation type="submission" date="2023-07" db="EMBL/GenBank/DDBJ databases">
        <authorList>
            <consortium name="CYATHOMIX"/>
        </authorList>
    </citation>
    <scope>NUCLEOTIDE SEQUENCE</scope>
    <source>
        <strain evidence="2">N/A</strain>
    </source>
</reference>
<keyword evidence="3" id="KW-1185">Reference proteome</keyword>